<dbReference type="EMBL" id="QREG01000002">
    <property type="protein sequence ID" value="REE02236.1"/>
    <property type="molecule type" value="Genomic_DNA"/>
</dbReference>
<comment type="caution">
    <text evidence="1">The sequence shown here is derived from an EMBL/GenBank/DDBJ whole genome shotgun (WGS) entry which is preliminary data.</text>
</comment>
<accession>A0A3D9L9B8</accession>
<keyword evidence="2" id="KW-1185">Reference proteome</keyword>
<gene>
    <name evidence="1" type="ORF">C7460_102261</name>
</gene>
<dbReference type="AlphaFoldDB" id="A0A3D9L9B8"/>
<protein>
    <submittedName>
        <fullName evidence="1">Uncharacterized protein</fullName>
    </submittedName>
</protein>
<evidence type="ECO:0000313" key="2">
    <source>
        <dbReference type="Proteomes" id="UP000256779"/>
    </source>
</evidence>
<evidence type="ECO:0000313" key="1">
    <source>
        <dbReference type="EMBL" id="REE02236.1"/>
    </source>
</evidence>
<organism evidence="1 2">
    <name type="scientific">Marinoscillum furvescens DSM 4134</name>
    <dbReference type="NCBI Taxonomy" id="1122208"/>
    <lineage>
        <taxon>Bacteria</taxon>
        <taxon>Pseudomonadati</taxon>
        <taxon>Bacteroidota</taxon>
        <taxon>Cytophagia</taxon>
        <taxon>Cytophagales</taxon>
        <taxon>Reichenbachiellaceae</taxon>
        <taxon>Marinoscillum</taxon>
    </lineage>
</organism>
<name>A0A3D9L9B8_MARFU</name>
<dbReference type="Proteomes" id="UP000256779">
    <property type="component" value="Unassembled WGS sequence"/>
</dbReference>
<proteinExistence type="predicted"/>
<reference evidence="1 2" key="1">
    <citation type="submission" date="2018-07" db="EMBL/GenBank/DDBJ databases">
        <title>Genomic Encyclopedia of Type Strains, Phase IV (KMG-IV): sequencing the most valuable type-strain genomes for metagenomic binning, comparative biology and taxonomic classification.</title>
        <authorList>
            <person name="Goeker M."/>
        </authorList>
    </citation>
    <scope>NUCLEOTIDE SEQUENCE [LARGE SCALE GENOMIC DNA]</scope>
    <source>
        <strain evidence="1 2">DSM 4134</strain>
    </source>
</reference>
<sequence length="33" mass="3881">MLIEVLFVRRYYFTPSFLDKYPVDILGLLGPFG</sequence>